<sequence length="67" mass="7292">MISILLLIYFSSLLLRPTNVKNLLKLLGGFLLSTFLVSTTSAILKSSLKVLEGEYCIESKISVISGT</sequence>
<accession>A0A0Z8R267</accession>
<gene>
    <name evidence="1" type="ORF">ERS132426_02015</name>
</gene>
<name>A0A0Z8R267_STRSU</name>
<reference evidence="1 2" key="1">
    <citation type="submission" date="2016-02" db="EMBL/GenBank/DDBJ databases">
        <authorList>
            <consortium name="Pathogen Informatics"/>
        </authorList>
    </citation>
    <scope>NUCLEOTIDE SEQUENCE [LARGE SCALE GENOMIC DNA]</scope>
    <source>
        <strain evidence="1 2">LSS64</strain>
    </source>
</reference>
<organism evidence="1 2">
    <name type="scientific">Streptococcus suis</name>
    <dbReference type="NCBI Taxonomy" id="1307"/>
    <lineage>
        <taxon>Bacteria</taxon>
        <taxon>Bacillati</taxon>
        <taxon>Bacillota</taxon>
        <taxon>Bacilli</taxon>
        <taxon>Lactobacillales</taxon>
        <taxon>Streptococcaceae</taxon>
        <taxon>Streptococcus</taxon>
    </lineage>
</organism>
<dbReference type="EMBL" id="FIHM01000061">
    <property type="protein sequence ID" value="CYV61343.1"/>
    <property type="molecule type" value="Genomic_DNA"/>
</dbReference>
<dbReference type="AlphaFoldDB" id="A0A0Z8R267"/>
<evidence type="ECO:0000313" key="1">
    <source>
        <dbReference type="EMBL" id="CYV61343.1"/>
    </source>
</evidence>
<evidence type="ECO:0000313" key="2">
    <source>
        <dbReference type="Proteomes" id="UP000074850"/>
    </source>
</evidence>
<protein>
    <submittedName>
        <fullName evidence="1">Uncharacterized protein</fullName>
    </submittedName>
</protein>
<proteinExistence type="predicted"/>
<dbReference type="Proteomes" id="UP000074850">
    <property type="component" value="Unassembled WGS sequence"/>
</dbReference>